<dbReference type="Gene3D" id="1.20.58.220">
    <property type="entry name" value="Phosphate transport system protein phou homolog 2, domain 2"/>
    <property type="match status" value="1"/>
</dbReference>
<dbReference type="PANTHER" id="PTHR42930:SF5">
    <property type="entry name" value="PHOSPHATE UPTAKE REGULATOR, PHOU"/>
    <property type="match status" value="1"/>
</dbReference>
<dbReference type="GO" id="GO:0003677">
    <property type="term" value="F:DNA binding"/>
    <property type="evidence" value="ECO:0007669"/>
    <property type="project" value="InterPro"/>
</dbReference>
<dbReference type="InterPro" id="IPR007159">
    <property type="entry name" value="SpoVT-AbrB_dom"/>
</dbReference>
<sequence>MPYARRVQRVGSGTLTVSLPRRWVEKTGLKPGDVVSIVELSDSALKLETAPTKQPQHTVFTLDVSKVKDSKLLSRLLIGAYLQGFEEINIIGGEGIPEDMQQAVTATVDVLPGVEIVEHSFRKIVIQSFLDPSRFPVHSIIKRIQVMLTMGINNLSEALRDAKTEQLQEISRMETKIDELYFLCIRQIFFSVKREVWGEEAADPYITAIGDRLVVRALEEIADSLKLASDETFKLIEKELPKPVVNKLVKLLESIQVVFGKTMKAFLSLDIQLANEVIDTATQQYGEDMAFNDVFPQNLHDVTLTISLRNFVYNIVNIARNCKMIAEVTINRFVRMPSKMITVEKV</sequence>
<accession>A0A7C5QDS1</accession>
<dbReference type="SMART" id="SM00966">
    <property type="entry name" value="SpoVT_AbrB"/>
    <property type="match status" value="1"/>
</dbReference>
<evidence type="ECO:0000313" key="2">
    <source>
        <dbReference type="EMBL" id="HHK68788.1"/>
    </source>
</evidence>
<organism evidence="2">
    <name type="scientific">Caldiarchaeum subterraneum</name>
    <dbReference type="NCBI Taxonomy" id="311458"/>
    <lineage>
        <taxon>Archaea</taxon>
        <taxon>Nitrososphaerota</taxon>
        <taxon>Candidatus Caldarchaeales</taxon>
        <taxon>Candidatus Caldarchaeaceae</taxon>
        <taxon>Candidatus Caldarchaeum</taxon>
    </lineage>
</organism>
<dbReference type="PANTHER" id="PTHR42930">
    <property type="entry name" value="PHOSPHATE-SPECIFIC TRANSPORT SYSTEM ACCESSORY PROTEIN PHOU"/>
    <property type="match status" value="1"/>
</dbReference>
<dbReference type="GO" id="GO:0045936">
    <property type="term" value="P:negative regulation of phosphate metabolic process"/>
    <property type="evidence" value="ECO:0007669"/>
    <property type="project" value="InterPro"/>
</dbReference>
<dbReference type="SUPFAM" id="SSF109755">
    <property type="entry name" value="PhoU-like"/>
    <property type="match status" value="1"/>
</dbReference>
<dbReference type="Pfam" id="PF04014">
    <property type="entry name" value="MazE_antitoxin"/>
    <property type="match status" value="1"/>
</dbReference>
<dbReference type="EMBL" id="DRWN01000055">
    <property type="protein sequence ID" value="HHK68788.1"/>
    <property type="molecule type" value="Genomic_DNA"/>
</dbReference>
<dbReference type="AlphaFoldDB" id="A0A7C5QDS1"/>
<dbReference type="InterPro" id="IPR028366">
    <property type="entry name" value="PhoU"/>
</dbReference>
<comment type="caution">
    <text evidence="2">The sequence shown here is derived from an EMBL/GenBank/DDBJ whole genome shotgun (WGS) entry which is preliminary data.</text>
</comment>
<name>A0A7C5QDS1_CALS0</name>
<proteinExistence type="predicted"/>
<reference evidence="2" key="1">
    <citation type="journal article" date="2020" name="mSystems">
        <title>Genome- and Community-Level Interaction Insights into Carbon Utilization and Element Cycling Functions of Hydrothermarchaeota in Hydrothermal Sediment.</title>
        <authorList>
            <person name="Zhou Z."/>
            <person name="Liu Y."/>
            <person name="Xu W."/>
            <person name="Pan J."/>
            <person name="Luo Z.H."/>
            <person name="Li M."/>
        </authorList>
    </citation>
    <scope>NUCLEOTIDE SEQUENCE [LARGE SCALE GENOMIC DNA]</scope>
    <source>
        <strain evidence="2">SpSt-1056</strain>
    </source>
</reference>
<gene>
    <name evidence="2" type="ORF">ENM11_06525</name>
</gene>
<dbReference type="GO" id="GO:0030643">
    <property type="term" value="P:intracellular phosphate ion homeostasis"/>
    <property type="evidence" value="ECO:0007669"/>
    <property type="project" value="InterPro"/>
</dbReference>
<dbReference type="InterPro" id="IPR038078">
    <property type="entry name" value="PhoU-like_sf"/>
</dbReference>
<feature type="domain" description="SpoVT-AbrB" evidence="1">
    <location>
        <begin position="9"/>
        <end position="55"/>
    </location>
</feature>
<protein>
    <submittedName>
        <fullName evidence="2">Phosphate uptake regulator PhoU</fullName>
    </submittedName>
</protein>
<evidence type="ECO:0000259" key="1">
    <source>
        <dbReference type="SMART" id="SM00966"/>
    </source>
</evidence>